<dbReference type="OrthoDB" id="671439at2759"/>
<evidence type="ECO:0000313" key="2">
    <source>
        <dbReference type="EMBL" id="PWN30541.1"/>
    </source>
</evidence>
<dbReference type="STRING" id="1569628.A0A316V1V9"/>
<evidence type="ECO:0000313" key="3">
    <source>
        <dbReference type="Proteomes" id="UP000245884"/>
    </source>
</evidence>
<dbReference type="PANTHER" id="PTHR14209:SF19">
    <property type="entry name" value="ISOAMYL ACETATE-HYDROLYZING ESTERASE 1 HOMOLOG"/>
    <property type="match status" value="1"/>
</dbReference>
<reference evidence="2 3" key="1">
    <citation type="journal article" date="2018" name="Mol. Biol. Evol.">
        <title>Broad Genomic Sampling Reveals a Smut Pathogenic Ancestry of the Fungal Clade Ustilaginomycotina.</title>
        <authorList>
            <person name="Kijpornyongpan T."/>
            <person name="Mondo S.J."/>
            <person name="Barry K."/>
            <person name="Sandor L."/>
            <person name="Lee J."/>
            <person name="Lipzen A."/>
            <person name="Pangilinan J."/>
            <person name="LaButti K."/>
            <person name="Hainaut M."/>
            <person name="Henrissat B."/>
            <person name="Grigoriev I.V."/>
            <person name="Spatafora J.W."/>
            <person name="Aime M.C."/>
        </authorList>
    </citation>
    <scope>NUCLEOTIDE SEQUENCE [LARGE SCALE GENOMIC DNA]</scope>
    <source>
        <strain evidence="2 3">MCA 5214</strain>
    </source>
</reference>
<dbReference type="Proteomes" id="UP000245884">
    <property type="component" value="Unassembled WGS sequence"/>
</dbReference>
<dbReference type="Pfam" id="PF13472">
    <property type="entry name" value="Lipase_GDSL_2"/>
    <property type="match status" value="1"/>
</dbReference>
<gene>
    <name evidence="2" type="ORF">BDZ90DRAFT_257620</name>
</gene>
<dbReference type="EMBL" id="KZ819662">
    <property type="protein sequence ID" value="PWN30541.1"/>
    <property type="molecule type" value="Genomic_DNA"/>
</dbReference>
<protein>
    <submittedName>
        <fullName evidence="2">SGNH hydrolase</fullName>
    </submittedName>
</protein>
<dbReference type="GeneID" id="37029795"/>
<feature type="domain" description="SGNH hydrolase-type esterase" evidence="1">
    <location>
        <begin position="16"/>
        <end position="215"/>
    </location>
</feature>
<keyword evidence="2" id="KW-0378">Hydrolase</keyword>
<dbReference type="InterPro" id="IPR013830">
    <property type="entry name" value="SGNH_hydro"/>
</dbReference>
<dbReference type="InterPro" id="IPR036514">
    <property type="entry name" value="SGNH_hydro_sf"/>
</dbReference>
<evidence type="ECO:0000259" key="1">
    <source>
        <dbReference type="Pfam" id="PF13472"/>
    </source>
</evidence>
<dbReference type="RefSeq" id="XP_025365153.1">
    <property type="nucleotide sequence ID" value="XM_025507972.1"/>
</dbReference>
<dbReference type="Gene3D" id="3.40.50.1110">
    <property type="entry name" value="SGNH hydrolase"/>
    <property type="match status" value="1"/>
</dbReference>
<keyword evidence="3" id="KW-1185">Reference proteome</keyword>
<organism evidence="2 3">
    <name type="scientific">Jaminaea rosea</name>
    <dbReference type="NCBI Taxonomy" id="1569628"/>
    <lineage>
        <taxon>Eukaryota</taxon>
        <taxon>Fungi</taxon>
        <taxon>Dikarya</taxon>
        <taxon>Basidiomycota</taxon>
        <taxon>Ustilaginomycotina</taxon>
        <taxon>Exobasidiomycetes</taxon>
        <taxon>Microstromatales</taxon>
        <taxon>Microstromatales incertae sedis</taxon>
        <taxon>Jaminaea</taxon>
    </lineage>
</organism>
<accession>A0A316V1V9</accession>
<proteinExistence type="predicted"/>
<dbReference type="PANTHER" id="PTHR14209">
    <property type="entry name" value="ISOAMYL ACETATE-HYDROLYZING ESTERASE 1"/>
    <property type="match status" value="1"/>
</dbReference>
<dbReference type="AlphaFoldDB" id="A0A316V1V9"/>
<sequence length="265" mass="29202">MSLANAPPNPYPSIVCFGDSQTQYAYSKQGFVGQLANAYQRRADVVNRGFSGYTTRDAVHLLKYVFSPTAGVGQPILAATVWLGCNDSINPGEKQYVSEKDYSLNLIQIIKTIQASSPYQPPFIIVLGPTPVIELPGAAHKNDRKLLYTDLAQQVVEQANEHTDASPAEGGKAVPRVDFLDTYALFHSAAKQHQGGMEALLDEDGLHIKPDGYEVLFQAIIERFKNQPGLKPEEMPMVFKDWKELSADENKVGEELKPRGPGVRQ</sequence>
<dbReference type="GO" id="GO:0016787">
    <property type="term" value="F:hydrolase activity"/>
    <property type="evidence" value="ECO:0007669"/>
    <property type="project" value="UniProtKB-KW"/>
</dbReference>
<dbReference type="SUPFAM" id="SSF52266">
    <property type="entry name" value="SGNH hydrolase"/>
    <property type="match status" value="1"/>
</dbReference>
<dbReference type="InterPro" id="IPR045136">
    <property type="entry name" value="Iah1-like"/>
</dbReference>
<name>A0A316V1V9_9BASI</name>